<dbReference type="EMBL" id="JARQBZ010000006">
    <property type="protein sequence ID" value="MDT2833334.1"/>
    <property type="molecule type" value="Genomic_DNA"/>
</dbReference>
<sequence length="189" mass="22829">MAEKMSEVLYFSNQKEFIDWLENHHQTTNEFWVGFFKKKSNKVSLTWSESVDCALSFGWIDGIRKKVDEDSYKIRFTPRKPNSVWSKVNVQKVERLIELNQMKPEGLALYHQRKNQEGYSAVSRNIQLTKEYEDEIKSDPKTWEFFNQLPASYKRDSIWWIMSAKKEETRLRRLNRLINSWEKEEMFRA</sequence>
<organism evidence="1 2">
    <name type="scientific">Vagococcus carniphilus</name>
    <dbReference type="NCBI Taxonomy" id="218144"/>
    <lineage>
        <taxon>Bacteria</taxon>
        <taxon>Bacillati</taxon>
        <taxon>Bacillota</taxon>
        <taxon>Bacilli</taxon>
        <taxon>Lactobacillales</taxon>
        <taxon>Enterococcaceae</taxon>
        <taxon>Vagococcus</taxon>
    </lineage>
</organism>
<dbReference type="RefSeq" id="WP_311875942.1">
    <property type="nucleotide sequence ID" value="NZ_JARQBZ010000006.1"/>
</dbReference>
<proteinExistence type="predicted"/>
<name>A0AAW8U6B1_9ENTE</name>
<reference evidence="1" key="1">
    <citation type="submission" date="2023-03" db="EMBL/GenBank/DDBJ databases">
        <authorList>
            <person name="Shen W."/>
            <person name="Cai J."/>
        </authorList>
    </citation>
    <scope>NUCLEOTIDE SEQUENCE</scope>
    <source>
        <strain evidence="1">P96-3</strain>
    </source>
</reference>
<evidence type="ECO:0000313" key="1">
    <source>
        <dbReference type="EMBL" id="MDT2833334.1"/>
    </source>
</evidence>
<protein>
    <submittedName>
        <fullName evidence="1">YdeI/OmpD-associated family protein</fullName>
    </submittedName>
</protein>
<gene>
    <name evidence="1" type="ORF">P7H70_04655</name>
</gene>
<dbReference type="AlphaFoldDB" id="A0AAW8U6B1"/>
<evidence type="ECO:0000313" key="2">
    <source>
        <dbReference type="Proteomes" id="UP001268577"/>
    </source>
</evidence>
<comment type="caution">
    <text evidence="1">The sequence shown here is derived from an EMBL/GenBank/DDBJ whole genome shotgun (WGS) entry which is preliminary data.</text>
</comment>
<dbReference type="Pfam" id="PF13376">
    <property type="entry name" value="OmdA"/>
    <property type="match status" value="1"/>
</dbReference>
<dbReference type="Proteomes" id="UP001268577">
    <property type="component" value="Unassembled WGS sequence"/>
</dbReference>
<accession>A0AAW8U6B1</accession>